<feature type="signal peptide" evidence="1">
    <location>
        <begin position="1"/>
        <end position="26"/>
    </location>
</feature>
<sequence length="95" mass="10022">MKINKRNLTALTAALYLIFCFSDGKAQTQAVSTNDFLNSIGVNSAISALAKNLIKPLRPSGIPASGGSGLVMRVMPRRTITWLCTAKPASNLATA</sequence>
<evidence type="ECO:0000256" key="1">
    <source>
        <dbReference type="SAM" id="SignalP"/>
    </source>
</evidence>
<organism evidence="2 3">
    <name type="scientific">Mucilaginibacter antarcticus</name>
    <dbReference type="NCBI Taxonomy" id="1855725"/>
    <lineage>
        <taxon>Bacteria</taxon>
        <taxon>Pseudomonadati</taxon>
        <taxon>Bacteroidota</taxon>
        <taxon>Sphingobacteriia</taxon>
        <taxon>Sphingobacteriales</taxon>
        <taxon>Sphingobacteriaceae</taxon>
        <taxon>Mucilaginibacter</taxon>
    </lineage>
</organism>
<dbReference type="Proteomes" id="UP001597601">
    <property type="component" value="Unassembled WGS sequence"/>
</dbReference>
<proteinExistence type="predicted"/>
<keyword evidence="1" id="KW-0732">Signal</keyword>
<protein>
    <submittedName>
        <fullName evidence="2">Uncharacterized protein</fullName>
    </submittedName>
</protein>
<accession>A0ABW5XT49</accession>
<name>A0ABW5XT49_9SPHI</name>
<feature type="chain" id="PRO_5046755279" evidence="1">
    <location>
        <begin position="27"/>
        <end position="95"/>
    </location>
</feature>
<comment type="caution">
    <text evidence="2">The sequence shown here is derived from an EMBL/GenBank/DDBJ whole genome shotgun (WGS) entry which is preliminary data.</text>
</comment>
<dbReference type="EMBL" id="JBHUON010000017">
    <property type="protein sequence ID" value="MFD2865754.1"/>
    <property type="molecule type" value="Genomic_DNA"/>
</dbReference>
<evidence type="ECO:0000313" key="3">
    <source>
        <dbReference type="Proteomes" id="UP001597601"/>
    </source>
</evidence>
<evidence type="ECO:0000313" key="2">
    <source>
        <dbReference type="EMBL" id="MFD2865754.1"/>
    </source>
</evidence>
<keyword evidence="3" id="KW-1185">Reference proteome</keyword>
<gene>
    <name evidence="2" type="ORF">ACFSYC_13730</name>
</gene>
<reference evidence="3" key="1">
    <citation type="journal article" date="2019" name="Int. J. Syst. Evol. Microbiol.">
        <title>The Global Catalogue of Microorganisms (GCM) 10K type strain sequencing project: providing services to taxonomists for standard genome sequencing and annotation.</title>
        <authorList>
            <consortium name="The Broad Institute Genomics Platform"/>
            <consortium name="The Broad Institute Genome Sequencing Center for Infectious Disease"/>
            <person name="Wu L."/>
            <person name="Ma J."/>
        </authorList>
    </citation>
    <scope>NUCLEOTIDE SEQUENCE [LARGE SCALE GENOMIC DNA]</scope>
    <source>
        <strain evidence="3">KCTC 52232</strain>
    </source>
</reference>
<dbReference type="RefSeq" id="WP_377128661.1">
    <property type="nucleotide sequence ID" value="NZ_JBHUHN010000001.1"/>
</dbReference>